<accession>A0A0F9LD52</accession>
<dbReference type="AlphaFoldDB" id="A0A0F9LD52"/>
<dbReference type="EMBL" id="LAZR01006539">
    <property type="protein sequence ID" value="KKM91398.1"/>
    <property type="molecule type" value="Genomic_DNA"/>
</dbReference>
<name>A0A0F9LD52_9ZZZZ</name>
<protein>
    <submittedName>
        <fullName evidence="1">Uncharacterized protein</fullName>
    </submittedName>
</protein>
<comment type="caution">
    <text evidence="1">The sequence shown here is derived from an EMBL/GenBank/DDBJ whole genome shotgun (WGS) entry which is preliminary data.</text>
</comment>
<evidence type="ECO:0000313" key="1">
    <source>
        <dbReference type="EMBL" id="KKM91398.1"/>
    </source>
</evidence>
<proteinExistence type="predicted"/>
<reference evidence="1" key="1">
    <citation type="journal article" date="2015" name="Nature">
        <title>Complex archaea that bridge the gap between prokaryotes and eukaryotes.</title>
        <authorList>
            <person name="Spang A."/>
            <person name="Saw J.H."/>
            <person name="Jorgensen S.L."/>
            <person name="Zaremba-Niedzwiedzka K."/>
            <person name="Martijn J."/>
            <person name="Lind A.E."/>
            <person name="van Eijk R."/>
            <person name="Schleper C."/>
            <person name="Guy L."/>
            <person name="Ettema T.J."/>
        </authorList>
    </citation>
    <scope>NUCLEOTIDE SEQUENCE</scope>
</reference>
<sequence length="75" mass="8696">MNWAISDIFSLGTSYISEIFLSIDTCSLFQDVLVLSTLILIYLELRGEYGSEILSNFFDVKYYRNDLSFGVFLFK</sequence>
<organism evidence="1">
    <name type="scientific">marine sediment metagenome</name>
    <dbReference type="NCBI Taxonomy" id="412755"/>
    <lineage>
        <taxon>unclassified sequences</taxon>
        <taxon>metagenomes</taxon>
        <taxon>ecological metagenomes</taxon>
    </lineage>
</organism>
<gene>
    <name evidence="1" type="ORF">LCGC14_1228960</name>
</gene>